<dbReference type="PANTHER" id="PTHR30011">
    <property type="entry name" value="ALKANESULFONATE MONOOXYGENASE-RELATED"/>
    <property type="match status" value="1"/>
</dbReference>
<dbReference type="SUPFAM" id="SSF51679">
    <property type="entry name" value="Bacterial luciferase-like"/>
    <property type="match status" value="1"/>
</dbReference>
<accession>A0A9X2D8R9</accession>
<dbReference type="PANTHER" id="PTHR30011:SF16">
    <property type="entry name" value="C2H2 FINGER DOMAIN TRANSCRIPTION FACTOR (EUROFUNG)-RELATED"/>
    <property type="match status" value="1"/>
</dbReference>
<dbReference type="InterPro" id="IPR051260">
    <property type="entry name" value="Diverse_substr_monoxygenases"/>
</dbReference>
<evidence type="ECO:0000259" key="7">
    <source>
        <dbReference type="Pfam" id="PF00296"/>
    </source>
</evidence>
<sequence>MSANPFHLAWFGAGGFGVKSWNKTWSGRGGKDWADPQLWIDLAQGLERARFDFIIIEDSSYVPDAYGGTAEAYVKSATATPKMDPSVLAPLMSHFTEKIGIVPTLSVSEHHPYGLARKINTLDHMSKGRTGWNIVTGSNDNAAKNYGLDGWLEHDERYEMAEEFFDLACRLWTSWDEDAVVLDEKTNTWGDFTKVHTVDFQGKYFSSRGPLNAPQSPQGLPTFVQAGGSKAGRKFSSRAANAIICGVDGGPAAMKEFREDVRAQAAGHGRNPDDAKVLFLVHPVVAETDEEAWAKRERQKAFGEAHPELSLLHLSRHSMIDFSQWDLDEVIPEGTTTNGHQQMMKQAIGKTPRQIANKGPGGLELVGSPDTIAAKMDEVMQEVGGDGFLFANFDLNRRFIAEMADGLTPALQRRGLVREEYTHDHFRDNLLAF</sequence>
<feature type="binding site" evidence="6">
    <location>
        <position position="154"/>
    </location>
    <ligand>
        <name>FMN</name>
        <dbReference type="ChEBI" id="CHEBI:58210"/>
    </ligand>
</feature>
<organism evidence="8 9">
    <name type="scientific">Nocardioides bruguierae</name>
    <dbReference type="NCBI Taxonomy" id="2945102"/>
    <lineage>
        <taxon>Bacteria</taxon>
        <taxon>Bacillati</taxon>
        <taxon>Actinomycetota</taxon>
        <taxon>Actinomycetes</taxon>
        <taxon>Propionibacteriales</taxon>
        <taxon>Nocardioidaceae</taxon>
        <taxon>Nocardioides</taxon>
    </lineage>
</organism>
<dbReference type="GO" id="GO:0016705">
    <property type="term" value="F:oxidoreductase activity, acting on paired donors, with incorporation or reduction of molecular oxygen"/>
    <property type="evidence" value="ECO:0007669"/>
    <property type="project" value="InterPro"/>
</dbReference>
<dbReference type="EC" id="1.14.-.-" evidence="8"/>
<feature type="binding site" evidence="6">
    <location>
        <position position="229"/>
    </location>
    <ligand>
        <name>FMN</name>
        <dbReference type="ChEBI" id="CHEBI:58210"/>
    </ligand>
</feature>
<dbReference type="InterPro" id="IPR016215">
    <property type="entry name" value="NTA_MOA"/>
</dbReference>
<proteinExistence type="inferred from homology"/>
<feature type="binding site" evidence="6">
    <location>
        <position position="158"/>
    </location>
    <ligand>
        <name>FMN</name>
        <dbReference type="ChEBI" id="CHEBI:58210"/>
    </ligand>
</feature>
<keyword evidence="2 6" id="KW-0288">FMN</keyword>
<dbReference type="RefSeq" id="WP_250827621.1">
    <property type="nucleotide sequence ID" value="NZ_JAMOIL010000014.1"/>
</dbReference>
<keyword evidence="1 6" id="KW-0285">Flavoprotein</keyword>
<dbReference type="EMBL" id="JAMOIL010000014">
    <property type="protein sequence ID" value="MCM0621139.1"/>
    <property type="molecule type" value="Genomic_DNA"/>
</dbReference>
<evidence type="ECO:0000256" key="3">
    <source>
        <dbReference type="ARBA" id="ARBA00023002"/>
    </source>
</evidence>
<gene>
    <name evidence="8" type="ORF">M8330_12650</name>
</gene>
<evidence type="ECO:0000313" key="9">
    <source>
        <dbReference type="Proteomes" id="UP001139485"/>
    </source>
</evidence>
<evidence type="ECO:0000256" key="1">
    <source>
        <dbReference type="ARBA" id="ARBA00022630"/>
    </source>
</evidence>
<dbReference type="NCBIfam" id="TIGR03860">
    <property type="entry name" value="FMN_nitrolo"/>
    <property type="match status" value="1"/>
</dbReference>
<comment type="caution">
    <text evidence="8">The sequence shown here is derived from an EMBL/GenBank/DDBJ whole genome shotgun (WGS) entry which is preliminary data.</text>
</comment>
<comment type="similarity">
    <text evidence="5">Belongs to the NtaA/SnaA/DszA monooxygenase family.</text>
</comment>
<feature type="domain" description="Luciferase-like" evidence="7">
    <location>
        <begin position="35"/>
        <end position="386"/>
    </location>
</feature>
<evidence type="ECO:0000256" key="6">
    <source>
        <dbReference type="PIRSR" id="PIRSR000337-1"/>
    </source>
</evidence>
<dbReference type="InterPro" id="IPR011251">
    <property type="entry name" value="Luciferase-like_dom"/>
</dbReference>
<feature type="binding site" evidence="6">
    <location>
        <position position="104"/>
    </location>
    <ligand>
        <name>FMN</name>
        <dbReference type="ChEBI" id="CHEBI:58210"/>
    </ligand>
</feature>
<dbReference type="AlphaFoldDB" id="A0A9X2D8R9"/>
<dbReference type="Pfam" id="PF00296">
    <property type="entry name" value="Bac_luciferase"/>
    <property type="match status" value="1"/>
</dbReference>
<evidence type="ECO:0000256" key="2">
    <source>
        <dbReference type="ARBA" id="ARBA00022643"/>
    </source>
</evidence>
<evidence type="ECO:0000256" key="5">
    <source>
        <dbReference type="ARBA" id="ARBA00033748"/>
    </source>
</evidence>
<dbReference type="InterPro" id="IPR036661">
    <property type="entry name" value="Luciferase-like_sf"/>
</dbReference>
<keyword evidence="9" id="KW-1185">Reference proteome</keyword>
<dbReference type="GO" id="GO:0004497">
    <property type="term" value="F:monooxygenase activity"/>
    <property type="evidence" value="ECO:0007669"/>
    <property type="project" value="UniProtKB-KW"/>
</dbReference>
<protein>
    <submittedName>
        <fullName evidence="8">NtaA/DmoA family FMN-dependent monooxygenase</fullName>
        <ecNumber evidence="8">1.14.-.-</ecNumber>
    </submittedName>
</protein>
<name>A0A9X2D8R9_9ACTN</name>
<feature type="binding site" evidence="6">
    <location>
        <position position="58"/>
    </location>
    <ligand>
        <name>FMN</name>
        <dbReference type="ChEBI" id="CHEBI:58210"/>
    </ligand>
</feature>
<dbReference type="PIRSF" id="PIRSF000337">
    <property type="entry name" value="NTA_MOA"/>
    <property type="match status" value="1"/>
</dbReference>
<keyword evidence="4 8" id="KW-0503">Monooxygenase</keyword>
<keyword evidence="3 8" id="KW-0560">Oxidoreductase</keyword>
<dbReference type="Gene3D" id="3.20.20.30">
    <property type="entry name" value="Luciferase-like domain"/>
    <property type="match status" value="1"/>
</dbReference>
<evidence type="ECO:0000313" key="8">
    <source>
        <dbReference type="EMBL" id="MCM0621139.1"/>
    </source>
</evidence>
<dbReference type="Proteomes" id="UP001139485">
    <property type="component" value="Unassembled WGS sequence"/>
</dbReference>
<evidence type="ECO:0000256" key="4">
    <source>
        <dbReference type="ARBA" id="ARBA00023033"/>
    </source>
</evidence>
<reference evidence="8" key="1">
    <citation type="submission" date="2022-05" db="EMBL/GenBank/DDBJ databases">
        <authorList>
            <person name="Tuo L."/>
        </authorList>
    </citation>
    <scope>NUCLEOTIDE SEQUENCE</scope>
    <source>
        <strain evidence="8">BSK12Z-4</strain>
    </source>
</reference>